<dbReference type="AlphaFoldDB" id="A0AAD5ZBM4"/>
<keyword evidence="13" id="KW-1185">Reference proteome</keyword>
<feature type="transmembrane region" description="Helical" evidence="10">
    <location>
        <begin position="430"/>
        <end position="451"/>
    </location>
</feature>
<accession>A0AAD5ZBM4</accession>
<dbReference type="PROSITE" id="PS00216">
    <property type="entry name" value="SUGAR_TRANSPORT_1"/>
    <property type="match status" value="1"/>
</dbReference>
<feature type="transmembrane region" description="Helical" evidence="10">
    <location>
        <begin position="329"/>
        <end position="350"/>
    </location>
</feature>
<feature type="transmembrane region" description="Helical" evidence="10">
    <location>
        <begin position="115"/>
        <end position="133"/>
    </location>
</feature>
<protein>
    <recommendedName>
        <fullName evidence="11">Major facilitator superfamily (MFS) profile domain-containing protein</fullName>
    </recommendedName>
</protein>
<evidence type="ECO:0000256" key="8">
    <source>
        <dbReference type="ARBA" id="ARBA00023136"/>
    </source>
</evidence>
<dbReference type="EMBL" id="JAMRDG010000002">
    <property type="protein sequence ID" value="KAJ3690441.1"/>
    <property type="molecule type" value="Genomic_DNA"/>
</dbReference>
<dbReference type="SUPFAM" id="SSF103473">
    <property type="entry name" value="MFS general substrate transporter"/>
    <property type="match status" value="1"/>
</dbReference>
<dbReference type="PANTHER" id="PTHR23500">
    <property type="entry name" value="SOLUTE CARRIER FAMILY 2, FACILITATED GLUCOSE TRANSPORTER"/>
    <property type="match status" value="1"/>
</dbReference>
<dbReference type="InterPro" id="IPR005829">
    <property type="entry name" value="Sugar_transporter_CS"/>
</dbReference>
<keyword evidence="4" id="KW-0762">Sugar transport</keyword>
<dbReference type="Gene3D" id="1.20.1250.20">
    <property type="entry name" value="MFS general substrate transporter like domains"/>
    <property type="match status" value="1"/>
</dbReference>
<feature type="domain" description="Major facilitator superfamily (MFS) profile" evidence="11">
    <location>
        <begin position="28"/>
        <end position="484"/>
    </location>
</feature>
<keyword evidence="3 9" id="KW-0813">Transport</keyword>
<dbReference type="Pfam" id="PF00083">
    <property type="entry name" value="Sugar_tr"/>
    <property type="match status" value="1"/>
</dbReference>
<dbReference type="PANTHER" id="PTHR23500:SF357">
    <property type="entry name" value="IP12678P"/>
    <property type="match status" value="1"/>
</dbReference>
<evidence type="ECO:0000256" key="3">
    <source>
        <dbReference type="ARBA" id="ARBA00022448"/>
    </source>
</evidence>
<dbReference type="InterPro" id="IPR005828">
    <property type="entry name" value="MFS_sugar_transport-like"/>
</dbReference>
<evidence type="ECO:0000259" key="11">
    <source>
        <dbReference type="PROSITE" id="PS50850"/>
    </source>
</evidence>
<keyword evidence="7 10" id="KW-1133">Transmembrane helix</keyword>
<evidence type="ECO:0000256" key="4">
    <source>
        <dbReference type="ARBA" id="ARBA00022597"/>
    </source>
</evidence>
<gene>
    <name evidence="12" type="ORF">LUZ61_019605</name>
</gene>
<feature type="transmembrane region" description="Helical" evidence="10">
    <location>
        <begin position="292"/>
        <end position="323"/>
    </location>
</feature>
<dbReference type="GO" id="GO:0016020">
    <property type="term" value="C:membrane"/>
    <property type="evidence" value="ECO:0007669"/>
    <property type="project" value="UniProtKB-SubCell"/>
</dbReference>
<proteinExistence type="inferred from homology"/>
<evidence type="ECO:0000313" key="13">
    <source>
        <dbReference type="Proteomes" id="UP001210211"/>
    </source>
</evidence>
<keyword evidence="5 10" id="KW-0812">Transmembrane</keyword>
<evidence type="ECO:0000256" key="5">
    <source>
        <dbReference type="ARBA" id="ARBA00022692"/>
    </source>
</evidence>
<sequence>MWRRGYPMEALEVSMDSEAKITPILIITCVLVATAGLMFGYDVGNSGGVTTMNDFLEKFFPSVFSRKVLYDNNNGSQYCLFKSQTLQGFTSSLYLAGIIATFFASYTTRHLGRKLTMVLAGFFFISGVVLGAAAQNLGMLFTGRIFLGCGVGFANQYVIMQAVPLFLSEVAPTKMRGGLNILFQLNVTVGILFANLVNYGAAKIHPWGWRLSLGSAGIPAFLLTIGALLVDDTPTSLIERGRIEEGKAVLKKLCGTDNIESELKEIMEATRVARQVKRPFRELLQRHNRPPLVFAILLQIFQQLTGINAIMFYAPVLFISLGLGNDASLYSAVILGSVNVLSTLVSIYSVDRVGRRLLLLEAGVQMFVSLVMITVVLRWHFIDKSEDLGHGTALFVVVMICTYVASFAWSWGPLGWLIPSETFQLETRSAGQSVTVCVNLMFTFLIAQASLSMLCHLQYGIFAFFSGWVVVMTVFVYFFLPETENVPIEEISEKVWKEHWFWKRFIDNDRIPKTSVTSA</sequence>
<feature type="transmembrane region" description="Helical" evidence="10">
    <location>
        <begin position="21"/>
        <end position="41"/>
    </location>
</feature>
<reference evidence="12 13" key="1">
    <citation type="journal article" date="2022" name="Cell">
        <title>Repeat-based holocentromeres influence genome architecture and karyotype evolution.</title>
        <authorList>
            <person name="Hofstatter P.G."/>
            <person name="Thangavel G."/>
            <person name="Lux T."/>
            <person name="Neumann P."/>
            <person name="Vondrak T."/>
            <person name="Novak P."/>
            <person name="Zhang M."/>
            <person name="Costa L."/>
            <person name="Castellani M."/>
            <person name="Scott A."/>
            <person name="Toegelov H."/>
            <person name="Fuchs J."/>
            <person name="Mata-Sucre Y."/>
            <person name="Dias Y."/>
            <person name="Vanzela A.L.L."/>
            <person name="Huettel B."/>
            <person name="Almeida C.C.S."/>
            <person name="Simkova H."/>
            <person name="Souza G."/>
            <person name="Pedrosa-Harand A."/>
            <person name="Macas J."/>
            <person name="Mayer K.F.X."/>
            <person name="Houben A."/>
            <person name="Marques A."/>
        </authorList>
    </citation>
    <scope>NUCLEOTIDE SEQUENCE [LARGE SCALE GENOMIC DNA]</scope>
    <source>
        <strain evidence="12">RhyTen1mFocal</strain>
    </source>
</reference>
<evidence type="ECO:0000313" key="12">
    <source>
        <dbReference type="EMBL" id="KAJ3690441.1"/>
    </source>
</evidence>
<dbReference type="InterPro" id="IPR045262">
    <property type="entry name" value="STP/PLT_plant"/>
</dbReference>
<keyword evidence="6" id="KW-0769">Symport</keyword>
<dbReference type="Proteomes" id="UP001210211">
    <property type="component" value="Unassembled WGS sequence"/>
</dbReference>
<dbReference type="GO" id="GO:0015293">
    <property type="term" value="F:symporter activity"/>
    <property type="evidence" value="ECO:0007669"/>
    <property type="project" value="UniProtKB-KW"/>
</dbReference>
<feature type="transmembrane region" description="Helical" evidence="10">
    <location>
        <begin position="457"/>
        <end position="480"/>
    </location>
</feature>
<evidence type="ECO:0000256" key="1">
    <source>
        <dbReference type="ARBA" id="ARBA00004141"/>
    </source>
</evidence>
<comment type="subcellular location">
    <subcellularLocation>
        <location evidence="1">Membrane</location>
        <topology evidence="1">Multi-pass membrane protein</topology>
    </subcellularLocation>
</comment>
<comment type="similarity">
    <text evidence="2 9">Belongs to the major facilitator superfamily. Sugar transporter (TC 2.A.1.1) family.</text>
</comment>
<evidence type="ECO:0000256" key="7">
    <source>
        <dbReference type="ARBA" id="ARBA00022989"/>
    </source>
</evidence>
<dbReference type="CDD" id="cd17361">
    <property type="entry name" value="MFS_STP"/>
    <property type="match status" value="1"/>
</dbReference>
<evidence type="ECO:0000256" key="6">
    <source>
        <dbReference type="ARBA" id="ARBA00022847"/>
    </source>
</evidence>
<dbReference type="InterPro" id="IPR003663">
    <property type="entry name" value="Sugar/inositol_transpt"/>
</dbReference>
<keyword evidence="8 10" id="KW-0472">Membrane</keyword>
<dbReference type="FunFam" id="1.20.1250.20:FF:000002">
    <property type="entry name" value="Sugar transport protein 13"/>
    <property type="match status" value="1"/>
</dbReference>
<evidence type="ECO:0000256" key="2">
    <source>
        <dbReference type="ARBA" id="ARBA00010992"/>
    </source>
</evidence>
<evidence type="ECO:0000256" key="10">
    <source>
        <dbReference type="SAM" id="Phobius"/>
    </source>
</evidence>
<dbReference type="InterPro" id="IPR044778">
    <property type="entry name" value="MFS_STP/MST-like_plant"/>
</dbReference>
<dbReference type="NCBIfam" id="TIGR00879">
    <property type="entry name" value="SP"/>
    <property type="match status" value="1"/>
</dbReference>
<feature type="transmembrane region" description="Helical" evidence="10">
    <location>
        <begin position="91"/>
        <end position="108"/>
    </location>
</feature>
<feature type="transmembrane region" description="Helical" evidence="10">
    <location>
        <begin position="179"/>
        <end position="201"/>
    </location>
</feature>
<name>A0AAD5ZBM4_9POAL</name>
<feature type="transmembrane region" description="Helical" evidence="10">
    <location>
        <begin position="357"/>
        <end position="381"/>
    </location>
</feature>
<comment type="caution">
    <text evidence="12">The sequence shown here is derived from an EMBL/GenBank/DDBJ whole genome shotgun (WGS) entry which is preliminary data.</text>
</comment>
<evidence type="ECO:0000256" key="9">
    <source>
        <dbReference type="RuleBase" id="RU003346"/>
    </source>
</evidence>
<organism evidence="12 13">
    <name type="scientific">Rhynchospora tenuis</name>
    <dbReference type="NCBI Taxonomy" id="198213"/>
    <lineage>
        <taxon>Eukaryota</taxon>
        <taxon>Viridiplantae</taxon>
        <taxon>Streptophyta</taxon>
        <taxon>Embryophyta</taxon>
        <taxon>Tracheophyta</taxon>
        <taxon>Spermatophyta</taxon>
        <taxon>Magnoliopsida</taxon>
        <taxon>Liliopsida</taxon>
        <taxon>Poales</taxon>
        <taxon>Cyperaceae</taxon>
        <taxon>Cyperoideae</taxon>
        <taxon>Rhynchosporeae</taxon>
        <taxon>Rhynchospora</taxon>
    </lineage>
</organism>
<feature type="transmembrane region" description="Helical" evidence="10">
    <location>
        <begin position="393"/>
        <end position="418"/>
    </location>
</feature>
<dbReference type="GO" id="GO:0015145">
    <property type="term" value="F:monosaccharide transmembrane transporter activity"/>
    <property type="evidence" value="ECO:0007669"/>
    <property type="project" value="InterPro"/>
</dbReference>
<dbReference type="InterPro" id="IPR036259">
    <property type="entry name" value="MFS_trans_sf"/>
</dbReference>
<feature type="transmembrane region" description="Helical" evidence="10">
    <location>
        <begin position="145"/>
        <end position="167"/>
    </location>
</feature>
<feature type="transmembrane region" description="Helical" evidence="10">
    <location>
        <begin position="207"/>
        <end position="230"/>
    </location>
</feature>
<dbReference type="PRINTS" id="PR00171">
    <property type="entry name" value="SUGRTRNSPORT"/>
</dbReference>
<dbReference type="InterPro" id="IPR020846">
    <property type="entry name" value="MFS_dom"/>
</dbReference>
<dbReference type="PROSITE" id="PS50850">
    <property type="entry name" value="MFS"/>
    <property type="match status" value="1"/>
</dbReference>